<dbReference type="AlphaFoldDB" id="Q9XE74"/>
<accession>Q9XE74</accession>
<feature type="compositionally biased region" description="Basic and acidic residues" evidence="1">
    <location>
        <begin position="112"/>
        <end position="132"/>
    </location>
</feature>
<name>Q9XE74_SORBI</name>
<organism evidence="2">
    <name type="scientific">Sorghum bicolor</name>
    <name type="common">Sorghum</name>
    <name type="synonym">Sorghum vulgare</name>
    <dbReference type="NCBI Taxonomy" id="4558"/>
    <lineage>
        <taxon>Eukaryota</taxon>
        <taxon>Viridiplantae</taxon>
        <taxon>Streptophyta</taxon>
        <taxon>Embryophyta</taxon>
        <taxon>Tracheophyta</taxon>
        <taxon>Spermatophyta</taxon>
        <taxon>Magnoliopsida</taxon>
        <taxon>Liliopsida</taxon>
        <taxon>Poales</taxon>
        <taxon>Poaceae</taxon>
        <taxon>PACMAD clade</taxon>
        <taxon>Panicoideae</taxon>
        <taxon>Andropogonodae</taxon>
        <taxon>Andropogoneae</taxon>
        <taxon>Sorghinae</taxon>
        <taxon>Sorghum</taxon>
    </lineage>
</organism>
<dbReference type="EMBL" id="AF061282">
    <property type="protein sequence ID" value="AAD22161.1"/>
    <property type="molecule type" value="Genomic_DNA"/>
</dbReference>
<evidence type="ECO:0000256" key="1">
    <source>
        <dbReference type="SAM" id="MobiDB-lite"/>
    </source>
</evidence>
<protein>
    <submittedName>
        <fullName evidence="2">Uncharacterized protein</fullName>
    </submittedName>
</protein>
<proteinExistence type="predicted"/>
<feature type="region of interest" description="Disordered" evidence="1">
    <location>
        <begin position="104"/>
        <end position="132"/>
    </location>
</feature>
<reference evidence="2" key="1">
    <citation type="submission" date="1999-03" db="EMBL/GenBank/DDBJ databases">
        <title>Microsynteny analysis of 22-kDa zein cluster in maize and sorghum.</title>
        <authorList>
            <person name="Llaca V."/>
            <person name="Lou A."/>
            <person name="Messing J.W."/>
        </authorList>
    </citation>
    <scope>NUCLEOTIDE SEQUENCE</scope>
</reference>
<evidence type="ECO:0000313" key="2">
    <source>
        <dbReference type="EMBL" id="AAD22161.1"/>
    </source>
</evidence>
<sequence length="132" mass="14858">MNKDARKQRSGESTNLFIFIEERWQSLAVDGPSSSAISKCIRNGPRRRNDVVGPWKIRWGPKWMQVRGPRTNGATILNGLWFLDKSEGNRIGLVVQTPPYSPVPAGTVGHAMNKEPKDVQLYKEPKDCTHDS</sequence>